<protein>
    <submittedName>
        <fullName evidence="1">Trs20p</fullName>
    </submittedName>
</protein>
<dbReference type="SUPFAM" id="SSF64356">
    <property type="entry name" value="SNARE-like"/>
    <property type="match status" value="1"/>
</dbReference>
<keyword evidence="2" id="KW-1185">Reference proteome</keyword>
<proteinExistence type="predicted"/>
<gene>
    <name evidence="1" type="primary">TRS20</name>
    <name evidence="1" type="ORF">AWJ20_2020</name>
</gene>
<dbReference type="InterPro" id="IPR006722">
    <property type="entry name" value="Sedlin"/>
</dbReference>
<organism evidence="1 2">
    <name type="scientific">Sugiyamaella lignohabitans</name>
    <dbReference type="NCBI Taxonomy" id="796027"/>
    <lineage>
        <taxon>Eukaryota</taxon>
        <taxon>Fungi</taxon>
        <taxon>Dikarya</taxon>
        <taxon>Ascomycota</taxon>
        <taxon>Saccharomycotina</taxon>
        <taxon>Dipodascomycetes</taxon>
        <taxon>Dipodascales</taxon>
        <taxon>Trichomonascaceae</taxon>
        <taxon>Sugiyamaella</taxon>
    </lineage>
</organism>
<sequence>MASYYLAIIGTKDCPIYELEFGSYRQSGDGISKFPPEIKELSPFILHSSLDIVEDVQWTTNSLYLKSVDNFYSYMVSAFVTPGSKYTISGANLGVGPKFRLEEPAD</sequence>
<dbReference type="CDD" id="cd14825">
    <property type="entry name" value="TRAPPC2_sedlin"/>
    <property type="match status" value="1"/>
</dbReference>
<dbReference type="InterPro" id="IPR011012">
    <property type="entry name" value="Longin-like_dom_sf"/>
</dbReference>
<dbReference type="RefSeq" id="XP_018736909.1">
    <property type="nucleotide sequence ID" value="XM_018878947.1"/>
</dbReference>
<evidence type="ECO:0000313" key="2">
    <source>
        <dbReference type="Proteomes" id="UP000189580"/>
    </source>
</evidence>
<dbReference type="GO" id="GO:0005737">
    <property type="term" value="C:cytoplasm"/>
    <property type="evidence" value="ECO:0007669"/>
    <property type="project" value="GOC"/>
</dbReference>
<name>A0A167ETF0_9ASCO</name>
<dbReference type="PANTHER" id="PTHR12403">
    <property type="entry name" value="TRAFFICKING PROTEIN PARTICLE COMPLEX SUBUNIT 2"/>
    <property type="match status" value="1"/>
</dbReference>
<dbReference type="Gene3D" id="3.30.450.70">
    <property type="match status" value="1"/>
</dbReference>
<dbReference type="KEGG" id="slb:AWJ20_2020"/>
<accession>A0A167ETF0</accession>
<dbReference type="AlphaFoldDB" id="A0A167ETF0"/>
<dbReference type="Pfam" id="PF04628">
    <property type="entry name" value="Sedlin_N"/>
    <property type="match status" value="1"/>
</dbReference>
<dbReference type="OrthoDB" id="10252102at2759"/>
<dbReference type="Proteomes" id="UP000189580">
    <property type="component" value="Chromosome b"/>
</dbReference>
<dbReference type="EMBL" id="CP014503">
    <property type="protein sequence ID" value="ANB14432.1"/>
    <property type="molecule type" value="Genomic_DNA"/>
</dbReference>
<evidence type="ECO:0000313" key="1">
    <source>
        <dbReference type="EMBL" id="ANB14432.1"/>
    </source>
</evidence>
<dbReference type="GO" id="GO:0006888">
    <property type="term" value="P:endoplasmic reticulum to Golgi vesicle-mediated transport"/>
    <property type="evidence" value="ECO:0007669"/>
    <property type="project" value="InterPro"/>
</dbReference>
<reference evidence="1 2" key="1">
    <citation type="submission" date="2016-02" db="EMBL/GenBank/DDBJ databases">
        <title>Complete genome sequence and transcriptome regulation of the pentose utilising yeast Sugiyamaella lignohabitans.</title>
        <authorList>
            <person name="Bellasio M."/>
            <person name="Peymann A."/>
            <person name="Valli M."/>
            <person name="Sipitzky M."/>
            <person name="Graf A."/>
            <person name="Sauer M."/>
            <person name="Marx H."/>
            <person name="Mattanovich D."/>
        </authorList>
    </citation>
    <scope>NUCLEOTIDE SEQUENCE [LARGE SCALE GENOMIC DNA]</scope>
    <source>
        <strain evidence="1 2">CBS 10342</strain>
    </source>
</reference>
<dbReference type="GeneID" id="30033887"/>